<evidence type="ECO:0000256" key="2">
    <source>
        <dbReference type="SAM" id="MobiDB-lite"/>
    </source>
</evidence>
<keyword evidence="1" id="KW-0175">Coiled coil</keyword>
<proteinExistence type="predicted"/>
<feature type="region of interest" description="Disordered" evidence="2">
    <location>
        <begin position="60"/>
        <end position="153"/>
    </location>
</feature>
<keyword evidence="4" id="KW-1185">Reference proteome</keyword>
<feature type="region of interest" description="Disordered" evidence="2">
    <location>
        <begin position="473"/>
        <end position="504"/>
    </location>
</feature>
<protein>
    <submittedName>
        <fullName evidence="3">Unnamed protein product</fullName>
    </submittedName>
</protein>
<feature type="coiled-coil region" evidence="1">
    <location>
        <begin position="286"/>
        <end position="338"/>
    </location>
</feature>
<reference evidence="3" key="1">
    <citation type="submission" date="2023-04" db="EMBL/GenBank/DDBJ databases">
        <title>Phytophthora fragariaefolia NBRC 109709.</title>
        <authorList>
            <person name="Ichikawa N."/>
            <person name="Sato H."/>
            <person name="Tonouchi N."/>
        </authorList>
    </citation>
    <scope>NUCLEOTIDE SEQUENCE</scope>
    <source>
        <strain evidence="3">NBRC 109709</strain>
    </source>
</reference>
<evidence type="ECO:0000313" key="4">
    <source>
        <dbReference type="Proteomes" id="UP001165121"/>
    </source>
</evidence>
<gene>
    <name evidence="3" type="ORF">Pfra01_001339700</name>
</gene>
<dbReference type="EMBL" id="BSXT01001381">
    <property type="protein sequence ID" value="GMF41821.1"/>
    <property type="molecule type" value="Genomic_DNA"/>
</dbReference>
<evidence type="ECO:0000256" key="1">
    <source>
        <dbReference type="SAM" id="Coils"/>
    </source>
</evidence>
<feature type="compositionally biased region" description="Polar residues" evidence="2">
    <location>
        <begin position="473"/>
        <end position="492"/>
    </location>
</feature>
<sequence length="543" mass="60508">MKSDASGDEYEDDLEAEEEVELDMEGKVVPDAAEGLAYNPGDTAVDSTKINEVADNRVDVFGSEGNTREEVGVGAGESTISAEGDSDGSSEENVVSAEDKHAGAHKREVGRTIDEVIASEQQEEVEFERPIPRHDAQQNPRRGPKNRPSQAEAKDLQIAALSKKLNQARKLNAELHCQLQRFYTNDAVIQDNFPNKRRALQEELRVCKERIKQLKEQYRAADEKGFKLHQQSFDLTVKNKGLSEKVRLLEGVTASTSLLSTASSSARIGAAMPVDGTSPEEVQTIIASQEEEITRLHQRVALMKKTHKADQAKYERLLKASQDEIDQARTEMEEFYQQLFAKERAARTQFLHMKKLKRALHELANTQQTNQRFQPFLANREMRLTNRSNGSHHNQLAQSSPHKGPVSNPGRWIHEALHHLGFVMPLSSELDGSARGEAPEDRVDIPENCIQGKLLPFPPPTTVDRGFPAISTRPQFHNSFGRQRGSRASNNGDLGDVSEQATTDCSDEEALDAAVTPVDPKETWPHTPLSPGVTLYWEDIQET</sequence>
<feature type="region of interest" description="Disordered" evidence="2">
    <location>
        <begin position="387"/>
        <end position="406"/>
    </location>
</feature>
<dbReference type="OrthoDB" id="74754at2759"/>
<feature type="compositionally biased region" description="Basic and acidic residues" evidence="2">
    <location>
        <begin position="97"/>
        <end position="114"/>
    </location>
</feature>
<evidence type="ECO:0000313" key="3">
    <source>
        <dbReference type="EMBL" id="GMF41821.1"/>
    </source>
</evidence>
<dbReference type="AlphaFoldDB" id="A0A9W6XN60"/>
<feature type="compositionally biased region" description="Basic and acidic residues" evidence="2">
    <location>
        <begin position="127"/>
        <end position="136"/>
    </location>
</feature>
<organism evidence="3 4">
    <name type="scientific">Phytophthora fragariaefolia</name>
    <dbReference type="NCBI Taxonomy" id="1490495"/>
    <lineage>
        <taxon>Eukaryota</taxon>
        <taxon>Sar</taxon>
        <taxon>Stramenopiles</taxon>
        <taxon>Oomycota</taxon>
        <taxon>Peronosporomycetes</taxon>
        <taxon>Peronosporales</taxon>
        <taxon>Peronosporaceae</taxon>
        <taxon>Phytophthora</taxon>
    </lineage>
</organism>
<dbReference type="Proteomes" id="UP001165121">
    <property type="component" value="Unassembled WGS sequence"/>
</dbReference>
<feature type="compositionally biased region" description="Polar residues" evidence="2">
    <location>
        <begin position="387"/>
        <end position="401"/>
    </location>
</feature>
<comment type="caution">
    <text evidence="3">The sequence shown here is derived from an EMBL/GenBank/DDBJ whole genome shotgun (WGS) entry which is preliminary data.</text>
</comment>
<accession>A0A9W6XN60</accession>
<name>A0A9W6XN60_9STRA</name>
<feature type="region of interest" description="Disordered" evidence="2">
    <location>
        <begin position="1"/>
        <end position="20"/>
    </location>
</feature>